<dbReference type="PIRSF" id="PIRSF003165">
    <property type="entry name" value="Chaperone_SicA"/>
    <property type="match status" value="1"/>
</dbReference>
<dbReference type="NCBIfam" id="TIGR02552">
    <property type="entry name" value="LcrH_SycD"/>
    <property type="match status" value="1"/>
</dbReference>
<evidence type="ECO:0000313" key="4">
    <source>
        <dbReference type="Proteomes" id="UP001177597"/>
    </source>
</evidence>
<dbReference type="SUPFAM" id="SSF48452">
    <property type="entry name" value="TPR-like"/>
    <property type="match status" value="1"/>
</dbReference>
<comment type="similarity">
    <text evidence="1">Belongs to the LcrH/SycD chaperone family.</text>
</comment>
<reference evidence="3" key="1">
    <citation type="submission" date="2023-04" db="EMBL/GenBank/DDBJ databases">
        <title>Genome dynamics across the evolutionary transition to endosymbiosis.</title>
        <authorList>
            <person name="Siozios S."/>
            <person name="Nadal-Jimenez P."/>
            <person name="Azagi T."/>
            <person name="Sprong H."/>
            <person name="Frost C.L."/>
            <person name="Parratt S.R."/>
            <person name="Taylor G."/>
            <person name="Brettell L."/>
            <person name="Lew K.C."/>
            <person name="Croft L."/>
            <person name="King K.C."/>
            <person name="Brockhurst M.A."/>
            <person name="Hypsa V."/>
            <person name="Novakova E."/>
            <person name="Darby A.C."/>
            <person name="Hurst G.D.D."/>
        </authorList>
    </citation>
    <scope>NUCLEOTIDE SEQUENCE</scope>
    <source>
        <strain evidence="3">AIh</strain>
    </source>
</reference>
<accession>A0AA95GEF5</accession>
<dbReference type="AlphaFoldDB" id="A0AA95GEF5"/>
<evidence type="ECO:0000313" key="3">
    <source>
        <dbReference type="EMBL" id="WGL94778.1"/>
    </source>
</evidence>
<gene>
    <name evidence="3" type="ORF">QE207_13915</name>
</gene>
<name>A0AA95GEF5_9GAMM</name>
<proteinExistence type="inferred from homology"/>
<dbReference type="RefSeq" id="WP_280628951.1">
    <property type="nucleotide sequence ID" value="NZ_CP123498.1"/>
</dbReference>
<protein>
    <submittedName>
        <fullName evidence="3">SycD/LcrH family type III secretion system chaperone</fullName>
    </submittedName>
</protein>
<dbReference type="EMBL" id="CP123498">
    <property type="protein sequence ID" value="WGL94778.1"/>
    <property type="molecule type" value="Genomic_DNA"/>
</dbReference>
<organism evidence="3 4">
    <name type="scientific">Arsenophonus nasoniae</name>
    <name type="common">son-killer infecting Nasonia vitripennis</name>
    <dbReference type="NCBI Taxonomy" id="638"/>
    <lineage>
        <taxon>Bacteria</taxon>
        <taxon>Pseudomonadati</taxon>
        <taxon>Pseudomonadota</taxon>
        <taxon>Gammaproteobacteria</taxon>
        <taxon>Enterobacterales</taxon>
        <taxon>Morganellaceae</taxon>
        <taxon>Arsenophonus</taxon>
    </lineage>
</organism>
<dbReference type="Gene3D" id="1.25.40.10">
    <property type="entry name" value="Tetratricopeptide repeat domain"/>
    <property type="match status" value="1"/>
</dbReference>
<keyword evidence="2" id="KW-0143">Chaperone</keyword>
<dbReference type="Pfam" id="PF07720">
    <property type="entry name" value="TPR_3"/>
    <property type="match status" value="2"/>
</dbReference>
<dbReference type="InterPro" id="IPR016379">
    <property type="entry name" value="T3SS_Ca_resp_chp_LcrH/SycD_sub"/>
</dbReference>
<sequence length="176" mass="20128">MPCNNENISLTQNEQDSFGLEGTILTVMNTGATLKDIYEIDENVIENIYAHAYEFYQQGRLDEAEKFFKFLCMYDLKNADYFIGLGVVYQLKKDYAKACDIYALSYVMAKDNHCPVFYSGQCHLQMGDIAKALYCFDLVCNESTDAKLVKKAEVYRKVIKETRLSESEVKTESSTS</sequence>
<evidence type="ECO:0000256" key="1">
    <source>
        <dbReference type="ARBA" id="ARBA00010244"/>
    </source>
</evidence>
<dbReference type="InterPro" id="IPR011716">
    <property type="entry name" value="TPR-3"/>
</dbReference>
<dbReference type="PRINTS" id="PR01595">
    <property type="entry name" value="SYCDCHAPRONE"/>
</dbReference>
<dbReference type="InterPro" id="IPR011990">
    <property type="entry name" value="TPR-like_helical_dom_sf"/>
</dbReference>
<dbReference type="InterPro" id="IPR005415">
    <property type="entry name" value="T3SS_Ca_resp_chp_LcrH/SycD"/>
</dbReference>
<dbReference type="Proteomes" id="UP001177597">
    <property type="component" value="Chromosome"/>
</dbReference>
<evidence type="ECO:0000256" key="2">
    <source>
        <dbReference type="ARBA" id="ARBA00023186"/>
    </source>
</evidence>